<keyword evidence="2 4" id="KW-0479">Metal-binding</keyword>
<feature type="domain" description="Cytochrome c" evidence="5">
    <location>
        <begin position="47"/>
        <end position="130"/>
    </location>
</feature>
<keyword evidence="3 4" id="KW-0408">Iron</keyword>
<dbReference type="GO" id="GO:0020037">
    <property type="term" value="F:heme binding"/>
    <property type="evidence" value="ECO:0007669"/>
    <property type="project" value="InterPro"/>
</dbReference>
<dbReference type="SUPFAM" id="SSF46626">
    <property type="entry name" value="Cytochrome c"/>
    <property type="match status" value="1"/>
</dbReference>
<gene>
    <name evidence="6" type="ORF">SAMN05421813_11474</name>
</gene>
<evidence type="ECO:0000256" key="3">
    <source>
        <dbReference type="ARBA" id="ARBA00023004"/>
    </source>
</evidence>
<dbReference type="InterPro" id="IPR036909">
    <property type="entry name" value="Cyt_c-like_dom_sf"/>
</dbReference>
<evidence type="ECO:0000259" key="5">
    <source>
        <dbReference type="PROSITE" id="PS51007"/>
    </source>
</evidence>
<dbReference type="Pfam" id="PF13442">
    <property type="entry name" value="Cytochrome_CBB3"/>
    <property type="match status" value="1"/>
</dbReference>
<dbReference type="GO" id="GO:0046872">
    <property type="term" value="F:metal ion binding"/>
    <property type="evidence" value="ECO:0007669"/>
    <property type="project" value="UniProtKB-KW"/>
</dbReference>
<dbReference type="GO" id="GO:0009055">
    <property type="term" value="F:electron transfer activity"/>
    <property type="evidence" value="ECO:0007669"/>
    <property type="project" value="InterPro"/>
</dbReference>
<evidence type="ECO:0000256" key="1">
    <source>
        <dbReference type="ARBA" id="ARBA00022617"/>
    </source>
</evidence>
<dbReference type="PANTHER" id="PTHR40394">
    <property type="entry name" value="LIPOPROTEIN-RELATED"/>
    <property type="match status" value="1"/>
</dbReference>
<dbReference type="AlphaFoldDB" id="A0A1G9TXL2"/>
<name>A0A1G9TXL2_9SPHI</name>
<protein>
    <submittedName>
        <fullName evidence="6">Cytochrome C oxidase, cbb3-type, subunit III</fullName>
    </submittedName>
</protein>
<organism evidence="6 7">
    <name type="scientific">Daejeonella rubra</name>
    <dbReference type="NCBI Taxonomy" id="990371"/>
    <lineage>
        <taxon>Bacteria</taxon>
        <taxon>Pseudomonadati</taxon>
        <taxon>Bacteroidota</taxon>
        <taxon>Sphingobacteriia</taxon>
        <taxon>Sphingobacteriales</taxon>
        <taxon>Sphingobacteriaceae</taxon>
        <taxon>Daejeonella</taxon>
    </lineage>
</organism>
<evidence type="ECO:0000313" key="7">
    <source>
        <dbReference type="Proteomes" id="UP000199226"/>
    </source>
</evidence>
<keyword evidence="1 4" id="KW-0349">Heme</keyword>
<dbReference type="RefSeq" id="WP_090704890.1">
    <property type="nucleotide sequence ID" value="NZ_FNHH01000014.1"/>
</dbReference>
<keyword evidence="7" id="KW-1185">Reference proteome</keyword>
<dbReference type="InterPro" id="IPR009056">
    <property type="entry name" value="Cyt_c-like_dom"/>
</dbReference>
<evidence type="ECO:0000256" key="4">
    <source>
        <dbReference type="PROSITE-ProRule" id="PRU00433"/>
    </source>
</evidence>
<dbReference type="Gene3D" id="1.10.760.10">
    <property type="entry name" value="Cytochrome c-like domain"/>
    <property type="match status" value="1"/>
</dbReference>
<dbReference type="PANTHER" id="PTHR40394:SF2">
    <property type="entry name" value="QUINOL:CYTOCHROME C OXIDOREDUCTASE MEMBRANE PROTEIN"/>
    <property type="match status" value="1"/>
</dbReference>
<reference evidence="7" key="1">
    <citation type="submission" date="2016-10" db="EMBL/GenBank/DDBJ databases">
        <authorList>
            <person name="Varghese N."/>
            <person name="Submissions S."/>
        </authorList>
    </citation>
    <scope>NUCLEOTIDE SEQUENCE [LARGE SCALE GENOMIC DNA]</scope>
    <source>
        <strain evidence="7">DSM 24536</strain>
    </source>
</reference>
<sequence>MTGLRVVLVLITAGLCLISGTNKLIQQPWKAPVWTDSLYNPYNIEPLTLPQAQEVYNLYCIRCHGGQGQGYAQEHTAQEMPDFKQDWFRQQSDGAIYWKIREGRGIMPGYKLKLSDEQQWQLVEYIRDLSKPFDQQKNPFKSLKD</sequence>
<dbReference type="EMBL" id="FNHH01000014">
    <property type="protein sequence ID" value="SDM52321.1"/>
    <property type="molecule type" value="Genomic_DNA"/>
</dbReference>
<dbReference type="STRING" id="990371.SAMN05421813_11474"/>
<dbReference type="PROSITE" id="PS51007">
    <property type="entry name" value="CYTC"/>
    <property type="match status" value="1"/>
</dbReference>
<dbReference type="OrthoDB" id="9811395at2"/>
<proteinExistence type="predicted"/>
<evidence type="ECO:0000313" key="6">
    <source>
        <dbReference type="EMBL" id="SDM52321.1"/>
    </source>
</evidence>
<accession>A0A1G9TXL2</accession>
<dbReference type="Proteomes" id="UP000199226">
    <property type="component" value="Unassembled WGS sequence"/>
</dbReference>
<evidence type="ECO:0000256" key="2">
    <source>
        <dbReference type="ARBA" id="ARBA00022723"/>
    </source>
</evidence>